<dbReference type="SFLD" id="SFLDG00358">
    <property type="entry name" value="Main_(cytGST)"/>
    <property type="match status" value="1"/>
</dbReference>
<comment type="caution">
    <text evidence="4">The sequence shown here is derived from an EMBL/GenBank/DDBJ whole genome shotgun (WGS) entry which is preliminary data.</text>
</comment>
<dbReference type="SUPFAM" id="SSF47616">
    <property type="entry name" value="GST C-terminal domain-like"/>
    <property type="match status" value="1"/>
</dbReference>
<proteinExistence type="inferred from homology"/>
<evidence type="ECO:0000259" key="2">
    <source>
        <dbReference type="PROSITE" id="PS50404"/>
    </source>
</evidence>
<dbReference type="Gene3D" id="3.40.30.10">
    <property type="entry name" value="Glutaredoxin"/>
    <property type="match status" value="1"/>
</dbReference>
<evidence type="ECO:0000256" key="1">
    <source>
        <dbReference type="RuleBase" id="RU003494"/>
    </source>
</evidence>
<name>A0A246HIP1_STEMA</name>
<dbReference type="PANTHER" id="PTHR44051:SF8">
    <property type="entry name" value="GLUTATHIONE S-TRANSFERASE GSTA"/>
    <property type="match status" value="1"/>
</dbReference>
<reference evidence="4 5" key="1">
    <citation type="submission" date="2017-06" db="EMBL/GenBank/DDBJ databases">
        <authorList>
            <person name="Kim H.J."/>
            <person name="Triplett B.A."/>
        </authorList>
    </citation>
    <scope>NUCLEOTIDE SEQUENCE [LARGE SCALE GENOMIC DNA]</scope>
    <source>
        <strain evidence="4 5">13146</strain>
    </source>
</reference>
<keyword evidence="4" id="KW-0808">Transferase</keyword>
<sequence>MSLVFYWHPMSSATPVARALAELAVPHERVRIDIRSGEQRTPEYLAINPNGKVPCLVVEGTPLFEALAIHLWLGEHYGVAKGLWPQDGTPARLEAMSWCTWAYVTYGAVIGRVWLATTDDALRNADHAAAGIRAANELLDVLEARLSQQPWMLGEAYSLVDLVVGQVVGYGTFVGAAVDAHPAVAAWLAQVQARPAMQGEA</sequence>
<dbReference type="SUPFAM" id="SSF52833">
    <property type="entry name" value="Thioredoxin-like"/>
    <property type="match status" value="1"/>
</dbReference>
<dbReference type="Pfam" id="PF02798">
    <property type="entry name" value="GST_N"/>
    <property type="match status" value="1"/>
</dbReference>
<feature type="domain" description="GST C-terminal" evidence="3">
    <location>
        <begin position="88"/>
        <end position="201"/>
    </location>
</feature>
<dbReference type="Gene3D" id="1.20.1050.10">
    <property type="match status" value="1"/>
</dbReference>
<comment type="similarity">
    <text evidence="1">Belongs to the GST superfamily.</text>
</comment>
<dbReference type="InterPro" id="IPR040079">
    <property type="entry name" value="Glutathione_S-Trfase"/>
</dbReference>
<organism evidence="4 5">
    <name type="scientific">Stenotrophomonas maltophilia</name>
    <name type="common">Pseudomonas maltophilia</name>
    <name type="synonym">Xanthomonas maltophilia</name>
    <dbReference type="NCBI Taxonomy" id="40324"/>
    <lineage>
        <taxon>Bacteria</taxon>
        <taxon>Pseudomonadati</taxon>
        <taxon>Pseudomonadota</taxon>
        <taxon>Gammaproteobacteria</taxon>
        <taxon>Lysobacterales</taxon>
        <taxon>Lysobacteraceae</taxon>
        <taxon>Stenotrophomonas</taxon>
        <taxon>Stenotrophomonas maltophilia group</taxon>
    </lineage>
</organism>
<accession>A0A246HIP1</accession>
<dbReference type="InterPro" id="IPR036282">
    <property type="entry name" value="Glutathione-S-Trfase_C_sf"/>
</dbReference>
<dbReference type="InterPro" id="IPR036249">
    <property type="entry name" value="Thioredoxin-like_sf"/>
</dbReference>
<dbReference type="InterPro" id="IPR004045">
    <property type="entry name" value="Glutathione_S-Trfase_N"/>
</dbReference>
<dbReference type="InterPro" id="IPR010987">
    <property type="entry name" value="Glutathione-S-Trfase_C-like"/>
</dbReference>
<evidence type="ECO:0000313" key="4">
    <source>
        <dbReference type="EMBL" id="OWQ50511.1"/>
    </source>
</evidence>
<dbReference type="Proteomes" id="UP000198157">
    <property type="component" value="Unassembled WGS sequence"/>
</dbReference>
<dbReference type="AlphaFoldDB" id="A0A246HIP1"/>
<dbReference type="InterPro" id="IPR004046">
    <property type="entry name" value="GST_C"/>
</dbReference>
<evidence type="ECO:0000259" key="3">
    <source>
        <dbReference type="PROSITE" id="PS50405"/>
    </source>
</evidence>
<feature type="domain" description="GST N-terminal" evidence="2">
    <location>
        <begin position="1"/>
        <end position="81"/>
    </location>
</feature>
<dbReference type="OrthoDB" id="5740960at2"/>
<dbReference type="PROSITE" id="PS50404">
    <property type="entry name" value="GST_NTER"/>
    <property type="match status" value="1"/>
</dbReference>
<dbReference type="EMBL" id="NIVS01000051">
    <property type="protein sequence ID" value="OWQ50511.1"/>
    <property type="molecule type" value="Genomic_DNA"/>
</dbReference>
<dbReference type="GO" id="GO:0016740">
    <property type="term" value="F:transferase activity"/>
    <property type="evidence" value="ECO:0007669"/>
    <property type="project" value="UniProtKB-KW"/>
</dbReference>
<dbReference type="SFLD" id="SFLDS00019">
    <property type="entry name" value="Glutathione_Transferase_(cytos"/>
    <property type="match status" value="1"/>
</dbReference>
<dbReference type="Pfam" id="PF00043">
    <property type="entry name" value="GST_C"/>
    <property type="match status" value="1"/>
</dbReference>
<protein>
    <submittedName>
        <fullName evidence="4">Glutathione S-transferase</fullName>
    </submittedName>
</protein>
<gene>
    <name evidence="4" type="ORF">CEE60_16730</name>
</gene>
<dbReference type="PROSITE" id="PS50405">
    <property type="entry name" value="GST_CTER"/>
    <property type="match status" value="1"/>
</dbReference>
<evidence type="ECO:0000313" key="5">
    <source>
        <dbReference type="Proteomes" id="UP000198157"/>
    </source>
</evidence>
<dbReference type="PANTHER" id="PTHR44051">
    <property type="entry name" value="GLUTATHIONE S-TRANSFERASE-RELATED"/>
    <property type="match status" value="1"/>
</dbReference>